<dbReference type="RefSeq" id="WP_109687349.1">
    <property type="nucleotide sequence ID" value="NZ_QGDN01000001.1"/>
</dbReference>
<feature type="transmembrane region" description="Helical" evidence="1">
    <location>
        <begin position="55"/>
        <end position="77"/>
    </location>
</feature>
<proteinExistence type="predicted"/>
<gene>
    <name evidence="2" type="ORF">SAMN04489750_3202</name>
</gene>
<feature type="transmembrane region" description="Helical" evidence="1">
    <location>
        <begin position="110"/>
        <end position="135"/>
    </location>
</feature>
<feature type="transmembrane region" description="Helical" evidence="1">
    <location>
        <begin position="29"/>
        <end position="49"/>
    </location>
</feature>
<organism evidence="2 3">
    <name type="scientific">Branchiibius hedensis</name>
    <dbReference type="NCBI Taxonomy" id="672460"/>
    <lineage>
        <taxon>Bacteria</taxon>
        <taxon>Bacillati</taxon>
        <taxon>Actinomycetota</taxon>
        <taxon>Actinomycetes</taxon>
        <taxon>Micrococcales</taxon>
        <taxon>Dermacoccaceae</taxon>
        <taxon>Branchiibius</taxon>
    </lineage>
</organism>
<sequence>MGFLALGIDSFIACLAVGALITGKARFAYAALFGIADGGAFLLGTALHWEMSEEVATFVSSAALIALGVYLIAVAVLSRKVANTRYVWALPFALTLDNISFGLVDGTSSVAVSFFEQLVSSTLLAMAGLLVSAAIVRAVPKLNQNRILTSGIAGAAAIVAVPVLLRLG</sequence>
<keyword evidence="1" id="KW-0812">Transmembrane</keyword>
<accession>A0A2Y9A0X5</accession>
<reference evidence="3" key="1">
    <citation type="submission" date="2016-10" db="EMBL/GenBank/DDBJ databases">
        <authorList>
            <person name="Varghese N."/>
            <person name="Submissions S."/>
        </authorList>
    </citation>
    <scope>NUCLEOTIDE SEQUENCE [LARGE SCALE GENOMIC DNA]</scope>
    <source>
        <strain evidence="3">DSM 22951</strain>
    </source>
</reference>
<evidence type="ECO:0000256" key="1">
    <source>
        <dbReference type="SAM" id="Phobius"/>
    </source>
</evidence>
<keyword evidence="1" id="KW-1133">Transmembrane helix</keyword>
<feature type="transmembrane region" description="Helical" evidence="1">
    <location>
        <begin position="147"/>
        <end position="165"/>
    </location>
</feature>
<evidence type="ECO:0000313" key="3">
    <source>
        <dbReference type="Proteomes" id="UP000250028"/>
    </source>
</evidence>
<keyword evidence="1" id="KW-0472">Membrane</keyword>
<keyword evidence="3" id="KW-1185">Reference proteome</keyword>
<name>A0A2Y9A0X5_9MICO</name>
<dbReference type="AlphaFoldDB" id="A0A2Y9A0X5"/>
<dbReference type="EMBL" id="UESZ01000001">
    <property type="protein sequence ID" value="SSA35827.1"/>
    <property type="molecule type" value="Genomic_DNA"/>
</dbReference>
<dbReference type="OrthoDB" id="10018862at2"/>
<protein>
    <recommendedName>
        <fullName evidence="4">Mn2+ efflux pump MntP</fullName>
    </recommendedName>
</protein>
<feature type="transmembrane region" description="Helical" evidence="1">
    <location>
        <begin position="6"/>
        <end position="22"/>
    </location>
</feature>
<feature type="transmembrane region" description="Helical" evidence="1">
    <location>
        <begin position="86"/>
        <end position="104"/>
    </location>
</feature>
<evidence type="ECO:0008006" key="4">
    <source>
        <dbReference type="Google" id="ProtNLM"/>
    </source>
</evidence>
<evidence type="ECO:0000313" key="2">
    <source>
        <dbReference type="EMBL" id="SSA35827.1"/>
    </source>
</evidence>
<dbReference type="Proteomes" id="UP000250028">
    <property type="component" value="Unassembled WGS sequence"/>
</dbReference>